<dbReference type="Proteomes" id="UP000655094">
    <property type="component" value="Unassembled WGS sequence"/>
</dbReference>
<dbReference type="EMBL" id="BNFF01000001">
    <property type="protein sequence ID" value="GHK52361.1"/>
    <property type="molecule type" value="Genomic_DNA"/>
</dbReference>
<dbReference type="AlphaFoldDB" id="A0A2X3I294"/>
<organism evidence="2 3">
    <name type="scientific">Klebsiella pneumoniae</name>
    <dbReference type="NCBI Taxonomy" id="573"/>
    <lineage>
        <taxon>Bacteria</taxon>
        <taxon>Pseudomonadati</taxon>
        <taxon>Pseudomonadota</taxon>
        <taxon>Gammaproteobacteria</taxon>
        <taxon>Enterobacterales</taxon>
        <taxon>Enterobacteriaceae</taxon>
        <taxon>Klebsiella/Raoultella group</taxon>
        <taxon>Klebsiella</taxon>
        <taxon>Klebsiella pneumoniae complex</taxon>
    </lineage>
</organism>
<name>A0A2X3I294_KLEPN</name>
<evidence type="ECO:0000313" key="2">
    <source>
        <dbReference type="EMBL" id="SQC86648.1"/>
    </source>
</evidence>
<evidence type="ECO:0000313" key="1">
    <source>
        <dbReference type="EMBL" id="GHK52361.1"/>
    </source>
</evidence>
<keyword evidence="2" id="KW-0808">Transferase</keyword>
<evidence type="ECO:0000313" key="3">
    <source>
        <dbReference type="Proteomes" id="UP000250675"/>
    </source>
</evidence>
<keyword evidence="2" id="KW-0032">Aminotransferase</keyword>
<gene>
    <name evidence="2" type="primary">astC_1</name>
    <name evidence="1" type="ORF">KPZU09_20970</name>
    <name evidence="2" type="ORF">NCTC9645_04740</name>
</gene>
<dbReference type="EMBL" id="UASO01000007">
    <property type="protein sequence ID" value="SQC86648.1"/>
    <property type="molecule type" value="Genomic_DNA"/>
</dbReference>
<dbReference type="EC" id="2.6.1.81" evidence="2"/>
<accession>A0A2X3I294</accession>
<proteinExistence type="predicted"/>
<protein>
    <submittedName>
        <fullName evidence="2">Succinylornithine transaminase</fullName>
        <ecNumber evidence="2">2.6.1.81</ecNumber>
    </submittedName>
</protein>
<sequence length="43" mass="4519">MILIAGANVVRFAPALNVSEEEVNSGLDRVERACARFVAGVSS</sequence>
<dbReference type="Gene3D" id="3.90.1150.10">
    <property type="entry name" value="Aspartate Aminotransferase, domain 1"/>
    <property type="match status" value="1"/>
</dbReference>
<reference evidence="1" key="2">
    <citation type="submission" date="2020-10" db="EMBL/GenBank/DDBJ databases">
        <title>Genome Sequence of ESBL Producing Zambian Clinical Strains.</title>
        <authorList>
            <person name="Shawa M."/>
            <person name="Furuta Y."/>
            <person name="Simbotwe M."/>
            <person name="Mulenga E."/>
            <person name="Mubanga M."/>
            <person name="Mulenga G."/>
            <person name="Kaile C."/>
            <person name="Zorigt T."/>
            <person name="Hang'ombe B."/>
            <person name="Higashi H."/>
        </authorList>
    </citation>
    <scope>NUCLEOTIDE SEQUENCE</scope>
    <source>
        <strain evidence="1">Zam_UTH_09</strain>
    </source>
</reference>
<dbReference type="InterPro" id="IPR015422">
    <property type="entry name" value="PyrdxlP-dep_Trfase_small"/>
</dbReference>
<dbReference type="GO" id="GO:0043825">
    <property type="term" value="F:succinylornithine transaminase activity"/>
    <property type="evidence" value="ECO:0007669"/>
    <property type="project" value="UniProtKB-EC"/>
</dbReference>
<dbReference type="Proteomes" id="UP000250675">
    <property type="component" value="Unassembled WGS sequence"/>
</dbReference>
<reference evidence="2 3" key="1">
    <citation type="submission" date="2018-06" db="EMBL/GenBank/DDBJ databases">
        <authorList>
            <consortium name="Pathogen Informatics"/>
            <person name="Doyle S."/>
        </authorList>
    </citation>
    <scope>NUCLEOTIDE SEQUENCE [LARGE SCALE GENOMIC DNA]</scope>
    <source>
        <strain evidence="2 3">NCTC9645</strain>
    </source>
</reference>